<feature type="compositionally biased region" description="Basic and acidic residues" evidence="1">
    <location>
        <begin position="212"/>
        <end position="224"/>
    </location>
</feature>
<dbReference type="AlphaFoldDB" id="A0A4Z1DEK8"/>
<dbReference type="EMBL" id="SRRT01000001">
    <property type="protein sequence ID" value="TGN81636.1"/>
    <property type="molecule type" value="Genomic_DNA"/>
</dbReference>
<keyword evidence="2" id="KW-1133">Transmembrane helix</keyword>
<protein>
    <submittedName>
        <fullName evidence="3">Uncharacterized protein</fullName>
    </submittedName>
</protein>
<reference evidence="3 4" key="1">
    <citation type="submission" date="2019-04" db="EMBL/GenBank/DDBJ databases">
        <title>Streptomyces sp. nov. Bv016 isolated from bark of Buahinia variegata.</title>
        <authorList>
            <person name="Kanchanasin P."/>
            <person name="Tanasupawat S."/>
            <person name="Yuki M."/>
            <person name="Kudo T."/>
        </authorList>
    </citation>
    <scope>NUCLEOTIDE SEQUENCE [LARGE SCALE GENOMIC DNA]</scope>
    <source>
        <strain evidence="3 4">Bv016</strain>
    </source>
</reference>
<comment type="caution">
    <text evidence="3">The sequence shown here is derived from an EMBL/GenBank/DDBJ whole genome shotgun (WGS) entry which is preliminary data.</text>
</comment>
<dbReference type="GeneID" id="95446713"/>
<evidence type="ECO:0000313" key="4">
    <source>
        <dbReference type="Proteomes" id="UP000298159"/>
    </source>
</evidence>
<keyword evidence="2" id="KW-0472">Membrane</keyword>
<gene>
    <name evidence="3" type="ORF">E5083_03765</name>
</gene>
<sequence>MDLEGIGTLSAAAVALIGIPATVLVGRWQLKAAMCTAKATNEAGLAQAEAAYSAALDAVRAESNAAHLQWRRSIQREAYASFLLAANRVKERGERFVMDNADDLSAESISAGRSTLEGTIAILKETQTIIELEGPDSVAGPAAEMTRAAEMIGYYLSKQAIYERAWGKIGRLMDGELPDMRSAAEIFMESLIDLSRFRSNDSSGPDESNAPEAREAQRACREAGKALPPGTLDHEEFEALLEGWASHPPTSHSSYFDASRQFNESEIKFVRAAKIELHATRPQSASRSN</sequence>
<accession>A0A4Z1DEK8</accession>
<organism evidence="3 4">
    <name type="scientific">Streptomyces bauhiniae</name>
    <dbReference type="NCBI Taxonomy" id="2340725"/>
    <lineage>
        <taxon>Bacteria</taxon>
        <taxon>Bacillati</taxon>
        <taxon>Actinomycetota</taxon>
        <taxon>Actinomycetes</taxon>
        <taxon>Kitasatosporales</taxon>
        <taxon>Streptomycetaceae</taxon>
        <taxon>Streptomyces</taxon>
    </lineage>
</organism>
<dbReference type="RefSeq" id="WP_135784127.1">
    <property type="nucleotide sequence ID" value="NZ_SRRT01000001.1"/>
</dbReference>
<evidence type="ECO:0000313" key="3">
    <source>
        <dbReference type="EMBL" id="TGN81636.1"/>
    </source>
</evidence>
<feature type="region of interest" description="Disordered" evidence="1">
    <location>
        <begin position="198"/>
        <end position="230"/>
    </location>
</feature>
<dbReference type="Proteomes" id="UP000298159">
    <property type="component" value="Unassembled WGS sequence"/>
</dbReference>
<keyword evidence="4" id="KW-1185">Reference proteome</keyword>
<name>A0A4Z1DEK8_9ACTN</name>
<evidence type="ECO:0000256" key="1">
    <source>
        <dbReference type="SAM" id="MobiDB-lite"/>
    </source>
</evidence>
<proteinExistence type="predicted"/>
<evidence type="ECO:0000256" key="2">
    <source>
        <dbReference type="SAM" id="Phobius"/>
    </source>
</evidence>
<feature type="transmembrane region" description="Helical" evidence="2">
    <location>
        <begin position="6"/>
        <end position="25"/>
    </location>
</feature>
<keyword evidence="2" id="KW-0812">Transmembrane</keyword>